<dbReference type="EMBL" id="CP043435">
    <property type="protein sequence ID" value="QEL44452.1"/>
    <property type="molecule type" value="Genomic_DNA"/>
</dbReference>
<evidence type="ECO:0000313" key="1">
    <source>
        <dbReference type="EMBL" id="QEL44452.1"/>
    </source>
</evidence>
<gene>
    <name evidence="1" type="ORF">CFVT_0471</name>
</gene>
<reference evidence="1 2" key="1">
    <citation type="submission" date="2019-08" db="EMBL/GenBank/DDBJ databases">
        <title>Complete genomes of the Campylobacter fetus subsp. venerealis, Campylobacter lari subsp. concheus, Campylobacter sputorum bv. sputorum and Campylobacter volucris type strains.</title>
        <authorList>
            <person name="Miller W.G."/>
            <person name="Yee E."/>
        </authorList>
    </citation>
    <scope>NUCLEOTIDE SEQUENCE [LARGE SCALE GENOMIC DNA]</scope>
    <source>
        <strain evidence="1 2">NCTC 10354</strain>
    </source>
</reference>
<name>A0AAE6IXV1_CAMFE</name>
<organism evidence="1 2">
    <name type="scientific">Campylobacter fetus subsp. venerealis NCTC 10354</name>
    <dbReference type="NCBI Taxonomy" id="983328"/>
    <lineage>
        <taxon>Bacteria</taxon>
        <taxon>Pseudomonadati</taxon>
        <taxon>Campylobacterota</taxon>
        <taxon>Epsilonproteobacteria</taxon>
        <taxon>Campylobacterales</taxon>
        <taxon>Campylobacteraceae</taxon>
        <taxon>Campylobacter</taxon>
        <taxon>Campylobacter fetus subsp. venerealis bv. venerealis</taxon>
    </lineage>
</organism>
<dbReference type="AlphaFoldDB" id="A0AAE6IXV1"/>
<dbReference type="Proteomes" id="UP000322035">
    <property type="component" value="Chromosome"/>
</dbReference>
<protein>
    <submittedName>
        <fullName evidence="1">Uncharacterized protein</fullName>
    </submittedName>
</protein>
<proteinExistence type="predicted"/>
<dbReference type="RefSeq" id="WP_002848780.1">
    <property type="nucleotide sequence ID" value="NZ_CP043435.1"/>
</dbReference>
<accession>A0AAE6IXV1</accession>
<sequence length="180" mass="20812">MEIFSFIPLRDIGVSINNSYSLIGKEYRNVSKYAPSDTRLSFSLSFSFDKAKLRAFESFFISKQARVGSFFIRSLRVDFDNVNIVSSALQTLSSNKTFGVYARRAFIYNRRTKGIYEIQNVIIGNGVDQIYLKSGIDEFEKDDELENCYKVRFDSDTLRATKISPNRYKVDMSFKEVIDE</sequence>
<evidence type="ECO:0000313" key="2">
    <source>
        <dbReference type="Proteomes" id="UP000322035"/>
    </source>
</evidence>